<dbReference type="InterPro" id="IPR007313">
    <property type="entry name" value="FxsA"/>
</dbReference>
<comment type="caution">
    <text evidence="3">The sequence shown here is derived from an EMBL/GenBank/DDBJ whole genome shotgun (WGS) entry which is preliminary data.</text>
</comment>
<keyword evidence="2" id="KW-0472">Membrane</keyword>
<dbReference type="Pfam" id="PF04186">
    <property type="entry name" value="FxsA"/>
    <property type="match status" value="1"/>
</dbReference>
<feature type="compositionally biased region" description="Basic and acidic residues" evidence="1">
    <location>
        <begin position="132"/>
        <end position="141"/>
    </location>
</feature>
<evidence type="ECO:0000256" key="1">
    <source>
        <dbReference type="SAM" id="MobiDB-lite"/>
    </source>
</evidence>
<evidence type="ECO:0000313" key="3">
    <source>
        <dbReference type="EMBL" id="HEC74935.1"/>
    </source>
</evidence>
<feature type="transmembrane region" description="Helical" evidence="2">
    <location>
        <begin position="5"/>
        <end position="21"/>
    </location>
</feature>
<name>A0A7C1W4H8_9GAMM</name>
<dbReference type="PANTHER" id="PTHR35335">
    <property type="entry name" value="UPF0716 PROTEIN FXSA"/>
    <property type="match status" value="1"/>
</dbReference>
<accession>A0A7C1W4H8</accession>
<gene>
    <name evidence="3" type="ORF">ENI26_11295</name>
</gene>
<keyword evidence="2" id="KW-1133">Transmembrane helix</keyword>
<sequence>MFRFLFIIFLIIPIIEIYLLIQVGRVIGAPWTIALVIGTAVLGAFLLRLQGFQTLQRAQRSLASGQLPAQEMLEGLCLVISGALLLTPGFFTDTIGFLLLIPATRQALIKQMMRNSNMFFKTSYSSSFRSSESSHQRERGTIIDGEVVDDDDSRHLK</sequence>
<feature type="transmembrane region" description="Helical" evidence="2">
    <location>
        <begin position="76"/>
        <end position="101"/>
    </location>
</feature>
<feature type="transmembrane region" description="Helical" evidence="2">
    <location>
        <begin position="27"/>
        <end position="47"/>
    </location>
</feature>
<keyword evidence="2" id="KW-0812">Transmembrane</keyword>
<proteinExistence type="predicted"/>
<feature type="region of interest" description="Disordered" evidence="1">
    <location>
        <begin position="130"/>
        <end position="157"/>
    </location>
</feature>
<evidence type="ECO:0000256" key="2">
    <source>
        <dbReference type="SAM" id="Phobius"/>
    </source>
</evidence>
<dbReference type="Proteomes" id="UP000886384">
    <property type="component" value="Unassembled WGS sequence"/>
</dbReference>
<dbReference type="GO" id="GO:0016020">
    <property type="term" value="C:membrane"/>
    <property type="evidence" value="ECO:0007669"/>
    <property type="project" value="InterPro"/>
</dbReference>
<organism evidence="3">
    <name type="scientific">Methylophaga aminisulfidivorans</name>
    <dbReference type="NCBI Taxonomy" id="230105"/>
    <lineage>
        <taxon>Bacteria</taxon>
        <taxon>Pseudomonadati</taxon>
        <taxon>Pseudomonadota</taxon>
        <taxon>Gammaproteobacteria</taxon>
        <taxon>Thiotrichales</taxon>
        <taxon>Piscirickettsiaceae</taxon>
        <taxon>Methylophaga</taxon>
    </lineage>
</organism>
<dbReference type="AlphaFoldDB" id="A0A7C1W4H8"/>
<reference evidence="3" key="1">
    <citation type="journal article" date="2020" name="mSystems">
        <title>Genome- and Community-Level Interaction Insights into Carbon Utilization and Element Cycling Functions of Hydrothermarchaeota in Hydrothermal Sediment.</title>
        <authorList>
            <person name="Zhou Z."/>
            <person name="Liu Y."/>
            <person name="Xu W."/>
            <person name="Pan J."/>
            <person name="Luo Z.H."/>
            <person name="Li M."/>
        </authorList>
    </citation>
    <scope>NUCLEOTIDE SEQUENCE [LARGE SCALE GENOMIC DNA]</scope>
    <source>
        <strain evidence="3">HyVt-380</strain>
    </source>
</reference>
<protein>
    <submittedName>
        <fullName evidence="3">FxsA family protein</fullName>
    </submittedName>
</protein>
<dbReference type="PANTHER" id="PTHR35335:SF1">
    <property type="entry name" value="UPF0716 PROTEIN FXSA"/>
    <property type="match status" value="1"/>
</dbReference>
<dbReference type="EMBL" id="DRHY01000253">
    <property type="protein sequence ID" value="HEC74935.1"/>
    <property type="molecule type" value="Genomic_DNA"/>
</dbReference>
<dbReference type="NCBIfam" id="NF008528">
    <property type="entry name" value="PRK11463.1-2"/>
    <property type="match status" value="1"/>
</dbReference>